<keyword evidence="1" id="KW-0479">Metal-binding</keyword>
<evidence type="ECO:0000256" key="1">
    <source>
        <dbReference type="ARBA" id="ARBA00022723"/>
    </source>
</evidence>
<dbReference type="GO" id="GO:0016798">
    <property type="term" value="F:hydrolase activity, acting on glycosyl bonds"/>
    <property type="evidence" value="ECO:0007669"/>
    <property type="project" value="UniProtKB-KW"/>
</dbReference>
<dbReference type="WBParaSite" id="PSU_v2.g9448.t1">
    <property type="protein sequence ID" value="PSU_v2.g9448.t1"/>
    <property type="gene ID" value="PSU_v2.g9448"/>
</dbReference>
<protein>
    <submittedName>
        <fullName evidence="7">Pseudouridine-5'-phosphate glycosidase</fullName>
    </submittedName>
</protein>
<evidence type="ECO:0000256" key="5">
    <source>
        <dbReference type="ARBA" id="ARBA00023295"/>
    </source>
</evidence>
<dbReference type="Proteomes" id="UP000887577">
    <property type="component" value="Unplaced"/>
</dbReference>
<dbReference type="PANTHER" id="PTHR42909">
    <property type="entry name" value="ZGC:136858"/>
    <property type="match status" value="1"/>
</dbReference>
<keyword evidence="2" id="KW-0378">Hydrolase</keyword>
<dbReference type="GO" id="GO:0004730">
    <property type="term" value="F:pseudouridylate synthase activity"/>
    <property type="evidence" value="ECO:0007669"/>
    <property type="project" value="InterPro"/>
</dbReference>
<dbReference type="InterPro" id="IPR007342">
    <property type="entry name" value="PsuG"/>
</dbReference>
<dbReference type="SUPFAM" id="SSF110581">
    <property type="entry name" value="Indigoidine synthase A-like"/>
    <property type="match status" value="1"/>
</dbReference>
<dbReference type="Pfam" id="PF04227">
    <property type="entry name" value="Indigoidine_A"/>
    <property type="match status" value="1"/>
</dbReference>
<evidence type="ECO:0000256" key="2">
    <source>
        <dbReference type="ARBA" id="ARBA00022801"/>
    </source>
</evidence>
<keyword evidence="5" id="KW-0326">Glycosidase</keyword>
<reference evidence="7" key="1">
    <citation type="submission" date="2022-11" db="UniProtKB">
        <authorList>
            <consortium name="WormBaseParasite"/>
        </authorList>
    </citation>
    <scope>IDENTIFICATION</scope>
</reference>
<dbReference type="GO" id="GO:0046872">
    <property type="term" value="F:metal ion binding"/>
    <property type="evidence" value="ECO:0007669"/>
    <property type="project" value="UniProtKB-KW"/>
</dbReference>
<keyword evidence="6" id="KW-1185">Reference proteome</keyword>
<dbReference type="Gene3D" id="3.40.1790.10">
    <property type="entry name" value="Indigoidine synthase domain"/>
    <property type="match status" value="1"/>
</dbReference>
<evidence type="ECO:0000313" key="7">
    <source>
        <dbReference type="WBParaSite" id="PSU_v2.g9448.t1"/>
    </source>
</evidence>
<proteinExistence type="inferred from homology"/>
<sequence length="396" mass="43034">MLRFTKSLFHQSLSSRLILGEEVAEALAGNKPIVALESTVITHGLPSPNNLETAKLLESTIRKENAIPATIALINGKIKVGLTKSELEMIADPKIDAIKVSVRDISNVLVKKVVGGTTVAATMRIAHACGIRVFATGGIGGVHRGAEDTFDISADLIELGQTPVAVVCAGAKSILDIPKTLEFLETHSCNVIVYGNDKNFPGFFTPKTKYFAPMNSANLKEIAEILALTDLLNLQQGTLIACPLPEKYSAVGYEIESVIQTAVKECKELKISSKEVTPFILKRVNEMTKGKSMETNIALLQNNAQIAAKIAKHYSDLTVFESKNEISQKETTNKSYTVKSSNKKLESVASVEENEIKKPKVLCIGAAIIDFEVITNENVKDNAVKQDKYLFDTNNN</sequence>
<keyword evidence="4" id="KW-0456">Lyase</keyword>
<evidence type="ECO:0000256" key="3">
    <source>
        <dbReference type="ARBA" id="ARBA00023211"/>
    </source>
</evidence>
<dbReference type="PANTHER" id="PTHR42909:SF1">
    <property type="entry name" value="CARBOHYDRATE KINASE PFKB DOMAIN-CONTAINING PROTEIN"/>
    <property type="match status" value="1"/>
</dbReference>
<evidence type="ECO:0000313" key="6">
    <source>
        <dbReference type="Proteomes" id="UP000887577"/>
    </source>
</evidence>
<dbReference type="AlphaFoldDB" id="A0A914ZAV1"/>
<evidence type="ECO:0000256" key="4">
    <source>
        <dbReference type="ARBA" id="ARBA00023239"/>
    </source>
</evidence>
<accession>A0A914ZAV1</accession>
<dbReference type="HAMAP" id="MF_01876">
    <property type="entry name" value="PsiMP_glycosidase"/>
    <property type="match status" value="1"/>
</dbReference>
<dbReference type="InterPro" id="IPR022830">
    <property type="entry name" value="Indigdn_synthA-like"/>
</dbReference>
<organism evidence="6 7">
    <name type="scientific">Panagrolaimus superbus</name>
    <dbReference type="NCBI Taxonomy" id="310955"/>
    <lineage>
        <taxon>Eukaryota</taxon>
        <taxon>Metazoa</taxon>
        <taxon>Ecdysozoa</taxon>
        <taxon>Nematoda</taxon>
        <taxon>Chromadorea</taxon>
        <taxon>Rhabditida</taxon>
        <taxon>Tylenchina</taxon>
        <taxon>Panagrolaimomorpha</taxon>
        <taxon>Panagrolaimoidea</taxon>
        <taxon>Panagrolaimidae</taxon>
        <taxon>Panagrolaimus</taxon>
    </lineage>
</organism>
<name>A0A914ZAV1_9BILA</name>
<dbReference type="GO" id="GO:0005737">
    <property type="term" value="C:cytoplasm"/>
    <property type="evidence" value="ECO:0007669"/>
    <property type="project" value="TreeGrafter"/>
</dbReference>
<keyword evidence="3" id="KW-0464">Manganese</keyword>